<sequence length="327" mass="36162">MPTTAVDNLGTRMMSKWPPISIKTLEQCMETLAKNLRAAINMKTGKSFGLMFDGWSYGSMHFVGLYSVYEVVGIRVNQKIATLLGWMRSHRLNLAVNRFLADYETELVALNNLLIQLRHGNNAPTLAKKNVFFFTDLQSVKRNVTCWSSSYDVVAHYVGIRDAIRQVETVDDYAPSSGVDELLLPVERMLLGSRSRREDRGRCRGPGRKSINVSIQHVEEDGILASESGDGKDAAIFNMDQTAIYIDMAGKTTIDFTGNPTIDMLQESEINRFRASVFLAASATGAKLAPLIVFAGVPGGPVSQEVWNPVVGSPHAEHTVKKMRFAT</sequence>
<name>A0A081AY39_PHYNI</name>
<gene>
    <name evidence="1" type="ORF">F444_02244</name>
</gene>
<evidence type="ECO:0000313" key="2">
    <source>
        <dbReference type="Proteomes" id="UP000028582"/>
    </source>
</evidence>
<comment type="caution">
    <text evidence="1">The sequence shown here is derived from an EMBL/GenBank/DDBJ whole genome shotgun (WGS) entry which is preliminary data.</text>
</comment>
<organism evidence="1 2">
    <name type="scientific">Phytophthora nicotianae P1976</name>
    <dbReference type="NCBI Taxonomy" id="1317066"/>
    <lineage>
        <taxon>Eukaryota</taxon>
        <taxon>Sar</taxon>
        <taxon>Stramenopiles</taxon>
        <taxon>Oomycota</taxon>
        <taxon>Peronosporomycetes</taxon>
        <taxon>Peronosporales</taxon>
        <taxon>Peronosporaceae</taxon>
        <taxon>Phytophthora</taxon>
    </lineage>
</organism>
<dbReference type="AlphaFoldDB" id="A0A081AY39"/>
<dbReference type="EMBL" id="ANJA01000422">
    <property type="protein sequence ID" value="ETO83800.1"/>
    <property type="molecule type" value="Genomic_DNA"/>
</dbReference>
<evidence type="ECO:0008006" key="3">
    <source>
        <dbReference type="Google" id="ProtNLM"/>
    </source>
</evidence>
<evidence type="ECO:0000313" key="1">
    <source>
        <dbReference type="EMBL" id="ETO83800.1"/>
    </source>
</evidence>
<dbReference type="Proteomes" id="UP000028582">
    <property type="component" value="Unassembled WGS sequence"/>
</dbReference>
<protein>
    <recommendedName>
        <fullName evidence="3">DDE-1 domain-containing protein</fullName>
    </recommendedName>
</protein>
<dbReference type="PANTHER" id="PTHR40866:SF1">
    <property type="entry name" value="BED-TYPE DOMAIN-CONTAINING PROTEIN"/>
    <property type="match status" value="1"/>
</dbReference>
<dbReference type="PANTHER" id="PTHR40866">
    <property type="entry name" value="BED-TYPE DOMAIN-CONTAINING PROTEIN"/>
    <property type="match status" value="1"/>
</dbReference>
<reference evidence="1 2" key="1">
    <citation type="submission" date="2013-11" db="EMBL/GenBank/DDBJ databases">
        <title>The Genome Sequence of Phytophthora parasitica P1976.</title>
        <authorList>
            <consortium name="The Broad Institute Genomics Platform"/>
            <person name="Russ C."/>
            <person name="Tyler B."/>
            <person name="Panabieres F."/>
            <person name="Shan W."/>
            <person name="Tripathy S."/>
            <person name="Grunwald N."/>
            <person name="Machado M."/>
            <person name="Johnson C.S."/>
            <person name="Walker B."/>
            <person name="Young S."/>
            <person name="Zeng Q."/>
            <person name="Gargeya S."/>
            <person name="Fitzgerald M."/>
            <person name="Haas B."/>
            <person name="Abouelleil A."/>
            <person name="Allen A.W."/>
            <person name="Alvarado L."/>
            <person name="Arachchi H.M."/>
            <person name="Berlin A.M."/>
            <person name="Chapman S.B."/>
            <person name="Gainer-Dewar J."/>
            <person name="Goldberg J."/>
            <person name="Griggs A."/>
            <person name="Gujja S."/>
            <person name="Hansen M."/>
            <person name="Howarth C."/>
            <person name="Imamovic A."/>
            <person name="Ireland A."/>
            <person name="Larimer J."/>
            <person name="McCowan C."/>
            <person name="Murphy C."/>
            <person name="Pearson M."/>
            <person name="Poon T.W."/>
            <person name="Priest M."/>
            <person name="Roberts A."/>
            <person name="Saif S."/>
            <person name="Shea T."/>
            <person name="Sisk P."/>
            <person name="Sykes S."/>
            <person name="Wortman J."/>
            <person name="Nusbaum C."/>
            <person name="Birren B."/>
        </authorList>
    </citation>
    <scope>NUCLEOTIDE SEQUENCE [LARGE SCALE GENOMIC DNA]</scope>
    <source>
        <strain evidence="1 2">P1976</strain>
    </source>
</reference>
<accession>A0A081AY39</accession>
<proteinExistence type="predicted"/>